<gene>
    <name evidence="2" type="ordered locus">MTR_7g103160</name>
</gene>
<dbReference type="EnsemblPlants" id="KEH24073">
    <property type="protein sequence ID" value="KEH24073"/>
    <property type="gene ID" value="MTR_7g103160"/>
</dbReference>
<dbReference type="PANTHER" id="PTHR31790">
    <property type="entry name" value="OS02G0783600 PROTEIN"/>
    <property type="match status" value="1"/>
</dbReference>
<reference evidence="2 4" key="1">
    <citation type="journal article" date="2011" name="Nature">
        <title>The Medicago genome provides insight into the evolution of rhizobial symbioses.</title>
        <authorList>
            <person name="Young N.D."/>
            <person name="Debelle F."/>
            <person name="Oldroyd G.E."/>
            <person name="Geurts R."/>
            <person name="Cannon S.B."/>
            <person name="Udvardi M.K."/>
            <person name="Benedito V.A."/>
            <person name="Mayer K.F."/>
            <person name="Gouzy J."/>
            <person name="Schoof H."/>
            <person name="Van de Peer Y."/>
            <person name="Proost S."/>
            <person name="Cook D.R."/>
            <person name="Meyers B.C."/>
            <person name="Spannagl M."/>
            <person name="Cheung F."/>
            <person name="De Mita S."/>
            <person name="Krishnakumar V."/>
            <person name="Gundlach H."/>
            <person name="Zhou S."/>
            <person name="Mudge J."/>
            <person name="Bharti A.K."/>
            <person name="Murray J.D."/>
            <person name="Naoumkina M.A."/>
            <person name="Rosen B."/>
            <person name="Silverstein K.A."/>
            <person name="Tang H."/>
            <person name="Rombauts S."/>
            <person name="Zhao P.X."/>
            <person name="Zhou P."/>
            <person name="Barbe V."/>
            <person name="Bardou P."/>
            <person name="Bechner M."/>
            <person name="Bellec A."/>
            <person name="Berger A."/>
            <person name="Berges H."/>
            <person name="Bidwell S."/>
            <person name="Bisseling T."/>
            <person name="Choisne N."/>
            <person name="Couloux A."/>
            <person name="Denny R."/>
            <person name="Deshpande S."/>
            <person name="Dai X."/>
            <person name="Doyle J.J."/>
            <person name="Dudez A.M."/>
            <person name="Farmer A.D."/>
            <person name="Fouteau S."/>
            <person name="Franken C."/>
            <person name="Gibelin C."/>
            <person name="Gish J."/>
            <person name="Goldstein S."/>
            <person name="Gonzalez A.J."/>
            <person name="Green P.J."/>
            <person name="Hallab A."/>
            <person name="Hartog M."/>
            <person name="Hua A."/>
            <person name="Humphray S.J."/>
            <person name="Jeong D.H."/>
            <person name="Jing Y."/>
            <person name="Jocker A."/>
            <person name="Kenton S.M."/>
            <person name="Kim D.J."/>
            <person name="Klee K."/>
            <person name="Lai H."/>
            <person name="Lang C."/>
            <person name="Lin S."/>
            <person name="Macmil S.L."/>
            <person name="Magdelenat G."/>
            <person name="Matthews L."/>
            <person name="McCorrison J."/>
            <person name="Monaghan E.L."/>
            <person name="Mun J.H."/>
            <person name="Najar F.Z."/>
            <person name="Nicholson C."/>
            <person name="Noirot C."/>
            <person name="O'Bleness M."/>
            <person name="Paule C.R."/>
            <person name="Poulain J."/>
            <person name="Prion F."/>
            <person name="Qin B."/>
            <person name="Qu C."/>
            <person name="Retzel E.F."/>
            <person name="Riddle C."/>
            <person name="Sallet E."/>
            <person name="Samain S."/>
            <person name="Samson N."/>
            <person name="Sanders I."/>
            <person name="Saurat O."/>
            <person name="Scarpelli C."/>
            <person name="Schiex T."/>
            <person name="Segurens B."/>
            <person name="Severin A.J."/>
            <person name="Sherrier D.J."/>
            <person name="Shi R."/>
            <person name="Sims S."/>
            <person name="Singer S.R."/>
            <person name="Sinharoy S."/>
            <person name="Sterck L."/>
            <person name="Viollet A."/>
            <person name="Wang B.B."/>
            <person name="Wang K."/>
            <person name="Wang M."/>
            <person name="Wang X."/>
            <person name="Warfsmann J."/>
            <person name="Weissenbach J."/>
            <person name="White D.D."/>
            <person name="White J.D."/>
            <person name="Wiley G.B."/>
            <person name="Wincker P."/>
            <person name="Xing Y."/>
            <person name="Yang L."/>
            <person name="Yao Z."/>
            <person name="Ying F."/>
            <person name="Zhai J."/>
            <person name="Zhou L."/>
            <person name="Zuber A."/>
            <person name="Denarie J."/>
            <person name="Dixon R.A."/>
            <person name="May G.D."/>
            <person name="Schwartz D.C."/>
            <person name="Rogers J."/>
            <person name="Quetier F."/>
            <person name="Town C.D."/>
            <person name="Roe B.A."/>
        </authorList>
    </citation>
    <scope>NUCLEOTIDE SEQUENCE [LARGE SCALE GENOMIC DNA]</scope>
    <source>
        <strain evidence="2">A17</strain>
        <strain evidence="3 4">cv. Jemalong A17</strain>
    </source>
</reference>
<protein>
    <submittedName>
        <fullName evidence="2">F-box protein interaction domain protein</fullName>
    </submittedName>
</protein>
<dbReference type="InterPro" id="IPR052361">
    <property type="entry name" value="F-box_domain"/>
</dbReference>
<dbReference type="PANTHER" id="PTHR31790:SF436">
    <property type="entry name" value="F-BOX ASSOCIATED PROTEIN"/>
    <property type="match status" value="1"/>
</dbReference>
<proteinExistence type="predicted"/>
<dbReference type="HOGENOM" id="CLU_132291_0_0_1"/>
<evidence type="ECO:0000313" key="3">
    <source>
        <dbReference type="EnsemblPlants" id="KEH24073"/>
    </source>
</evidence>
<evidence type="ECO:0000313" key="4">
    <source>
        <dbReference type="Proteomes" id="UP000002051"/>
    </source>
</evidence>
<dbReference type="NCBIfam" id="TIGR01640">
    <property type="entry name" value="F_box_assoc_1"/>
    <property type="match status" value="1"/>
</dbReference>
<dbReference type="Pfam" id="PF08268">
    <property type="entry name" value="FBA_3"/>
    <property type="match status" value="1"/>
</dbReference>
<keyword evidence="4" id="KW-1185">Reference proteome</keyword>
<feature type="domain" description="F-box associated beta-propeller type 3" evidence="1">
    <location>
        <begin position="53"/>
        <end position="160"/>
    </location>
</feature>
<reference evidence="3" key="3">
    <citation type="submission" date="2015-04" db="UniProtKB">
        <authorList>
            <consortium name="EnsemblPlants"/>
        </authorList>
    </citation>
    <scope>IDENTIFICATION</scope>
    <source>
        <strain evidence="3">cv. Jemalong A17</strain>
    </source>
</reference>
<dbReference type="AlphaFoldDB" id="A0A072U4L0"/>
<accession>A0A072U4L0</accession>
<evidence type="ECO:0000259" key="1">
    <source>
        <dbReference type="Pfam" id="PF08268"/>
    </source>
</evidence>
<dbReference type="InterPro" id="IPR017451">
    <property type="entry name" value="F-box-assoc_interact_dom"/>
</dbReference>
<reference evidence="2 4" key="2">
    <citation type="journal article" date="2014" name="BMC Genomics">
        <title>An improved genome release (version Mt4.0) for the model legume Medicago truncatula.</title>
        <authorList>
            <person name="Tang H."/>
            <person name="Krishnakumar V."/>
            <person name="Bidwell S."/>
            <person name="Rosen B."/>
            <person name="Chan A."/>
            <person name="Zhou S."/>
            <person name="Gentzbittel L."/>
            <person name="Childs K.L."/>
            <person name="Yandell M."/>
            <person name="Gundlach H."/>
            <person name="Mayer K.F."/>
            <person name="Schwartz D.C."/>
            <person name="Town C.D."/>
        </authorList>
    </citation>
    <scope>GENOME REANNOTATION</scope>
    <source>
        <strain evidence="2">A17</strain>
        <strain evidence="3 4">cv. Jemalong A17</strain>
    </source>
</reference>
<sequence>METVSTRLPLPVLPEELILEILLRLLDLFLPFKPLFENSLTRVEPGSFTVTTSRNILGSCYGLLCMYISSQRSFSLYNLSIRFISKNSPKSSSLDCVHCYYGFGYDQVNDKYKMLLVVHNTNDYLTKIYTFGEDSWKTIPNFPCTPTMRLGKFVGGTLNWMDDKRGVTVAASK</sequence>
<dbReference type="EMBL" id="CM001223">
    <property type="protein sequence ID" value="KEH24073.1"/>
    <property type="molecule type" value="Genomic_DNA"/>
</dbReference>
<organism evidence="2 4">
    <name type="scientific">Medicago truncatula</name>
    <name type="common">Barrel medic</name>
    <name type="synonym">Medicago tribuloides</name>
    <dbReference type="NCBI Taxonomy" id="3880"/>
    <lineage>
        <taxon>Eukaryota</taxon>
        <taxon>Viridiplantae</taxon>
        <taxon>Streptophyta</taxon>
        <taxon>Embryophyta</taxon>
        <taxon>Tracheophyta</taxon>
        <taxon>Spermatophyta</taxon>
        <taxon>Magnoliopsida</taxon>
        <taxon>eudicotyledons</taxon>
        <taxon>Gunneridae</taxon>
        <taxon>Pentapetalae</taxon>
        <taxon>rosids</taxon>
        <taxon>fabids</taxon>
        <taxon>Fabales</taxon>
        <taxon>Fabaceae</taxon>
        <taxon>Papilionoideae</taxon>
        <taxon>50 kb inversion clade</taxon>
        <taxon>NPAAA clade</taxon>
        <taxon>Hologalegina</taxon>
        <taxon>IRL clade</taxon>
        <taxon>Trifolieae</taxon>
        <taxon>Medicago</taxon>
    </lineage>
</organism>
<name>A0A072U4L0_MEDTR</name>
<evidence type="ECO:0000313" key="2">
    <source>
        <dbReference type="EMBL" id="KEH24073.1"/>
    </source>
</evidence>
<dbReference type="InterPro" id="IPR013187">
    <property type="entry name" value="F-box-assoc_dom_typ3"/>
</dbReference>
<dbReference type="Proteomes" id="UP000002051">
    <property type="component" value="Unassembled WGS sequence"/>
</dbReference>